<evidence type="ECO:0000256" key="1">
    <source>
        <dbReference type="SAM" id="MobiDB-lite"/>
    </source>
</evidence>
<reference evidence="2 3" key="1">
    <citation type="submission" date="2014-09" db="EMBL/GenBank/DDBJ databases">
        <authorList>
            <person name="Hornung B.V."/>
        </authorList>
    </citation>
    <scope>NUCLEOTIDE SEQUENCE [LARGE SCALE GENOMIC DNA]</scope>
    <source>
        <strain evidence="2 3">FRIFI</strain>
    </source>
</reference>
<feature type="compositionally biased region" description="Polar residues" evidence="1">
    <location>
        <begin position="50"/>
        <end position="64"/>
    </location>
</feature>
<gene>
    <name evidence="2" type="ORF">FRIFI_0911</name>
</gene>
<dbReference type="KEGG" id="rhom:FRIFI_0911"/>
<name>A0A2P2BQ55_9FIRM</name>
<protein>
    <submittedName>
        <fullName evidence="2">Uncharacterized protein</fullName>
    </submittedName>
</protein>
<keyword evidence="3" id="KW-1185">Reference proteome</keyword>
<dbReference type="AlphaFoldDB" id="A0A2P2BQ55"/>
<accession>A0A2P2BQ55</accession>
<dbReference type="Proteomes" id="UP000245695">
    <property type="component" value="Chromosome 1"/>
</dbReference>
<organism evidence="2 3">
    <name type="scientific">Romboutsia hominis</name>
    <dbReference type="NCBI Taxonomy" id="1507512"/>
    <lineage>
        <taxon>Bacteria</taxon>
        <taxon>Bacillati</taxon>
        <taxon>Bacillota</taxon>
        <taxon>Clostridia</taxon>
        <taxon>Peptostreptococcales</taxon>
        <taxon>Peptostreptococcaceae</taxon>
        <taxon>Romboutsia</taxon>
    </lineage>
</organism>
<dbReference type="RefSeq" id="WP_092926550.1">
    <property type="nucleotide sequence ID" value="NZ_FJTZ01000012.1"/>
</dbReference>
<proteinExistence type="predicted"/>
<sequence>MKKNSNKKHDNLSFLNHFDDQYNQIIDNNDVFESSDSETTDLINFRVINTNNSYPSQDPNIYESNSEDNK</sequence>
<evidence type="ECO:0000313" key="2">
    <source>
        <dbReference type="EMBL" id="CEI72451.1"/>
    </source>
</evidence>
<feature type="region of interest" description="Disordered" evidence="1">
    <location>
        <begin position="50"/>
        <end position="70"/>
    </location>
</feature>
<evidence type="ECO:0000313" key="3">
    <source>
        <dbReference type="Proteomes" id="UP000245695"/>
    </source>
</evidence>
<dbReference type="EMBL" id="LN650648">
    <property type="protein sequence ID" value="CEI72451.1"/>
    <property type="molecule type" value="Genomic_DNA"/>
</dbReference>